<keyword evidence="2" id="KW-1185">Reference proteome</keyword>
<evidence type="ECO:0000313" key="1">
    <source>
        <dbReference type="EMBL" id="RUO64749.1"/>
    </source>
</evidence>
<protein>
    <submittedName>
        <fullName evidence="1">Uncharacterized protein</fullName>
    </submittedName>
</protein>
<proteinExistence type="predicted"/>
<dbReference type="AlphaFoldDB" id="A0A432YT91"/>
<accession>A0A432YT91</accession>
<dbReference type="OrthoDB" id="258935at2"/>
<organism evidence="1 2">
    <name type="scientific">Idiomarina ramblicola</name>
    <dbReference type="NCBI Taxonomy" id="263724"/>
    <lineage>
        <taxon>Bacteria</taxon>
        <taxon>Pseudomonadati</taxon>
        <taxon>Pseudomonadota</taxon>
        <taxon>Gammaproteobacteria</taxon>
        <taxon>Alteromonadales</taxon>
        <taxon>Idiomarinaceae</taxon>
        <taxon>Idiomarina</taxon>
    </lineage>
</organism>
<dbReference type="Proteomes" id="UP000288058">
    <property type="component" value="Unassembled WGS sequence"/>
</dbReference>
<dbReference type="RefSeq" id="WP_126783164.1">
    <property type="nucleotide sequence ID" value="NZ_PIQC01000010.1"/>
</dbReference>
<comment type="caution">
    <text evidence="1">The sequence shown here is derived from an EMBL/GenBank/DDBJ whole genome shotgun (WGS) entry which is preliminary data.</text>
</comment>
<gene>
    <name evidence="1" type="ORF">CWI78_12680</name>
</gene>
<reference evidence="2" key="1">
    <citation type="journal article" date="2018" name="Front. Microbiol.">
        <title>Genome-Based Analysis Reveals the Taxonomy and Diversity of the Family Idiomarinaceae.</title>
        <authorList>
            <person name="Liu Y."/>
            <person name="Lai Q."/>
            <person name="Shao Z."/>
        </authorList>
    </citation>
    <scope>NUCLEOTIDE SEQUENCE [LARGE SCALE GENOMIC DNA]</scope>
    <source>
        <strain evidence="2">R22</strain>
    </source>
</reference>
<name>A0A432YT91_9GAMM</name>
<evidence type="ECO:0000313" key="2">
    <source>
        <dbReference type="Proteomes" id="UP000288058"/>
    </source>
</evidence>
<dbReference type="EMBL" id="PIQC01000010">
    <property type="protein sequence ID" value="RUO64749.1"/>
    <property type="molecule type" value="Genomic_DNA"/>
</dbReference>
<sequence length="334" mass="38085">MAEEPKKTWQWVTVDDYEKPAVPTVIKVKKWWQKFIRWITPEQEQEGEDDQSNALELSFDTAAEALDKSFSDWLKDDDDNSLRWIIAPPHSGVEEAVNKWAEQHDIRAISLPDRESLCDPDASPMPEFFPNSDDNTLWIMPQLAHGFLRQTNGLRWVREFFSTVLSGEAGKGIIVCDSWAWAFLEKVWPVPVSQLWALQGLDQHALEELGLARGDGRLRALAALSRGNAGVAAAYSERYQRSSEKPFETPSVPAEINDATAFVCYALLVHRGLNKTQLIKVLPIVSGSQLEIQLQILHQRGLIEREQEFWSVTVRGYPVVRELLASRGFWLDRF</sequence>